<keyword evidence="5" id="KW-1185">Reference proteome</keyword>
<dbReference type="InterPro" id="IPR027417">
    <property type="entry name" value="P-loop_NTPase"/>
</dbReference>
<dbReference type="PANTHER" id="PTHR30121:SF6">
    <property type="entry name" value="SLR6007 PROTEIN"/>
    <property type="match status" value="1"/>
</dbReference>
<reference evidence="4 5" key="1">
    <citation type="submission" date="2020-04" db="EMBL/GenBank/DDBJ databases">
        <title>CFH 90308 Microbacterium sp.</title>
        <authorList>
            <person name="Nie G."/>
            <person name="Ming H."/>
            <person name="Xia T."/>
        </authorList>
    </citation>
    <scope>NUCLEOTIDE SEQUENCE [LARGE SCALE GENOMIC DNA]</scope>
    <source>
        <strain evidence="4 5">CFH 90308</strain>
    </source>
</reference>
<dbReference type="EMBL" id="JABACI010000001">
    <property type="protein sequence ID" value="NLP82900.1"/>
    <property type="molecule type" value="Genomic_DNA"/>
</dbReference>
<dbReference type="InterPro" id="IPR033186">
    <property type="entry name" value="HerA_C"/>
</dbReference>
<feature type="region of interest" description="Disordered" evidence="2">
    <location>
        <begin position="60"/>
        <end position="167"/>
    </location>
</feature>
<evidence type="ECO:0000259" key="3">
    <source>
        <dbReference type="Pfam" id="PF05872"/>
    </source>
</evidence>
<evidence type="ECO:0000313" key="5">
    <source>
        <dbReference type="Proteomes" id="UP001429745"/>
    </source>
</evidence>
<protein>
    <submittedName>
        <fullName evidence="4">DUF853 family protein</fullName>
    </submittedName>
</protein>
<feature type="compositionally biased region" description="Low complexity" evidence="2">
    <location>
        <begin position="665"/>
        <end position="676"/>
    </location>
</feature>
<feature type="compositionally biased region" description="Low complexity" evidence="2">
    <location>
        <begin position="60"/>
        <end position="87"/>
    </location>
</feature>
<dbReference type="Pfam" id="PF05872">
    <property type="entry name" value="HerA_C"/>
    <property type="match status" value="1"/>
</dbReference>
<evidence type="ECO:0000313" key="4">
    <source>
        <dbReference type="EMBL" id="NLP82900.1"/>
    </source>
</evidence>
<feature type="compositionally biased region" description="Low complexity" evidence="2">
    <location>
        <begin position="9"/>
        <end position="39"/>
    </location>
</feature>
<feature type="domain" description="Helicase HerA-like C-terminal" evidence="3">
    <location>
        <begin position="198"/>
        <end position="674"/>
    </location>
</feature>
<comment type="caution">
    <text evidence="4">The sequence shown here is derived from an EMBL/GenBank/DDBJ whole genome shotgun (WGS) entry which is preliminary data.</text>
</comment>
<keyword evidence="1" id="KW-0175">Coiled coil</keyword>
<feature type="compositionally biased region" description="Low complexity" evidence="2">
    <location>
        <begin position="148"/>
        <end position="164"/>
    </location>
</feature>
<feature type="compositionally biased region" description="Low complexity" evidence="2">
    <location>
        <begin position="108"/>
        <end position="130"/>
    </location>
</feature>
<proteinExistence type="predicted"/>
<accession>A0ABX1K920</accession>
<dbReference type="InterPro" id="IPR051162">
    <property type="entry name" value="T4SS_component"/>
</dbReference>
<dbReference type="Proteomes" id="UP001429745">
    <property type="component" value="Unassembled WGS sequence"/>
</dbReference>
<evidence type="ECO:0000256" key="2">
    <source>
        <dbReference type="SAM" id="MobiDB-lite"/>
    </source>
</evidence>
<dbReference type="PANTHER" id="PTHR30121">
    <property type="entry name" value="UNCHARACTERIZED PROTEIN YJGR-RELATED"/>
    <property type="match status" value="1"/>
</dbReference>
<sequence length="710" mass="73533">MIPTPPPAAAGASPGASGRVGPAPESPASSDPVAPAADSAVAAAEAELARLRAEAEAAEAQLKAAQAKAALAAAEAAAAKSRAATPQPTQPPSPATTSTPADASEAQAGGPTPAPTTSGPAGAPAGPEATQEQSPQPTIPATEEAAPESKQQQTPQPTTSQTEPGPLNQEQIQKITNGYTFDSESATLDLGALVNGDPVPSAQIRIPLGMMNRHGLVAGATGTGKTRTLQGLAEQLAAKGVPVFAADIKGDLSGVATPGEPSEKLLSRTQGIGQDWKPEASVTEYFALGGIGKGVPVRATVSGFGPLLLSKVLGLNDTQESSLGLVFHYADANGLALVDLSDLRAVLTHLTSDEGKAELKDLGGLSAATAGVILRELITFADQGADVFFGEPEFEVTDFLRTAPDGRGVISLLEVPGVIDKPALFSTFLMYLLAELFELLPEVGDPDKPKLVFFFDEAHLLFKDASKDFLAAIVQTVRLIRSKGVGVFFVTQTPKDVPSDVLAQLGSRVQHALRAFTPDDAKALKATVGTYPKSGYDLERVLQELGTGEAIVTVMSEKGAPTPVAWTRLRAPLGLMSPTPDPVIEAAVKASPLLAKYGTAIDRESAREILTAKMKAADEAAAAEEAALEKARIDAELAKQQAAIDKANAAAEKKAQQEYERLLKKTSGTTRTSSRSRAAEKSPIEQILNSKTTQTILGGVIRGMFGTGKR</sequence>
<dbReference type="Gene3D" id="3.40.50.300">
    <property type="entry name" value="P-loop containing nucleotide triphosphate hydrolases"/>
    <property type="match status" value="2"/>
</dbReference>
<dbReference type="SUPFAM" id="SSF52540">
    <property type="entry name" value="P-loop containing nucleoside triphosphate hydrolases"/>
    <property type="match status" value="1"/>
</dbReference>
<evidence type="ECO:0000256" key="1">
    <source>
        <dbReference type="SAM" id="Coils"/>
    </source>
</evidence>
<dbReference type="RefSeq" id="WP_168911367.1">
    <property type="nucleotide sequence ID" value="NZ_JABACI010000001.1"/>
</dbReference>
<name>A0ABX1K920_9MICO</name>
<feature type="region of interest" description="Disordered" evidence="2">
    <location>
        <begin position="1"/>
        <end position="39"/>
    </location>
</feature>
<feature type="region of interest" description="Disordered" evidence="2">
    <location>
        <begin position="662"/>
        <end position="685"/>
    </location>
</feature>
<feature type="coiled-coil region" evidence="1">
    <location>
        <begin position="614"/>
        <end position="657"/>
    </location>
</feature>
<gene>
    <name evidence="4" type="ORF">HF576_03490</name>
</gene>
<organism evidence="4 5">
    <name type="scientific">Microbacterium salsuginis</name>
    <dbReference type="NCBI Taxonomy" id="2722803"/>
    <lineage>
        <taxon>Bacteria</taxon>
        <taxon>Bacillati</taxon>
        <taxon>Actinomycetota</taxon>
        <taxon>Actinomycetes</taxon>
        <taxon>Micrococcales</taxon>
        <taxon>Microbacteriaceae</taxon>
        <taxon>Microbacterium</taxon>
    </lineage>
</organism>